<dbReference type="SUPFAM" id="SSF48371">
    <property type="entry name" value="ARM repeat"/>
    <property type="match status" value="1"/>
</dbReference>
<feature type="compositionally biased region" description="Acidic residues" evidence="2">
    <location>
        <begin position="717"/>
        <end position="730"/>
    </location>
</feature>
<sequence length="807" mass="92847">MSSSEADSELEGDDGYDQLYSDSDADDIDLPKWYENLPTFGNCTKLSASEIEALRFEAEKVLEHQPQADQKKSWITEIAKQGTYSDKIAALTIKIQEDPLHNIAALQNLVHMVKIGKKQQCSLVIDSLTELFTRVLVKTELLPFEHQPLSELSKVDDLKQRKLLLSSWLFEEKLKKLYTSFVEALSTVGLDSVPVNREKSITAMYKLLINSTECEMQIVKYLVNKFGDTVHKVASKAMYTLRLVLKHRSNLNLTIFEEVRKLLFRSNINQRAQYYGICFLTQIDTKEIAKDVIELYLSFFKACVKTGAIDSRLIGALLVGVNKSYPHVRSGIQPEQIQTMYKIVHLAPFNISLQALLLIRQLENNDRYYSALYKKILDERFTTTSHQAICIHLIHKSIWDDKCTERMVAFMKRIFQMSLYCPVPMIAGIFCMSSRLMKKHKGIIGKPIFEDVTTDITPKPLAILNDTMKNEEVEEEKYFDVQSNLTDSTETHLKSSWYHVKAPQVVKEPELPQGPKEREILNYYDYTARNPRYAGGEHAVLAELIPLCRHYHPTVATFANRIISGKSIYYDGNPLADFTLLHFLDRFSFKNPKKPREGEGEENEELFRSVGTSRKHYVPKGLKSMSVVSEEYLRHEEKQIPLDEVFLYKYLKQRPKQNKKHAENPDEDGFSDVDSVNSDDFNELLDGMMGAKKKKKYDFSRGFEKEKSKRVKKPIEEESESDDDDDDDDFAVPRKSKNLADLAVPAEKFAAMLDAAGKKKSGGRDDILIRDNASTKQLDWEKKKSGGKRKRLEDGRKNRKRHHIQNR</sequence>
<dbReference type="PANTHER" id="PTHR12048">
    <property type="entry name" value="CCAAT-BINDING FACTOR-RELATED"/>
    <property type="match status" value="1"/>
</dbReference>
<keyword evidence="5" id="KW-1185">Reference proteome</keyword>
<dbReference type="GO" id="GO:0005634">
    <property type="term" value="C:nucleus"/>
    <property type="evidence" value="ECO:0007669"/>
    <property type="project" value="TreeGrafter"/>
</dbReference>
<evidence type="ECO:0000259" key="3">
    <source>
        <dbReference type="Pfam" id="PF03914"/>
    </source>
</evidence>
<organism evidence="4 5">
    <name type="scientific">Macrosiphum euphorbiae</name>
    <name type="common">potato aphid</name>
    <dbReference type="NCBI Taxonomy" id="13131"/>
    <lineage>
        <taxon>Eukaryota</taxon>
        <taxon>Metazoa</taxon>
        <taxon>Ecdysozoa</taxon>
        <taxon>Arthropoda</taxon>
        <taxon>Hexapoda</taxon>
        <taxon>Insecta</taxon>
        <taxon>Pterygota</taxon>
        <taxon>Neoptera</taxon>
        <taxon>Paraneoptera</taxon>
        <taxon>Hemiptera</taxon>
        <taxon>Sternorrhyncha</taxon>
        <taxon>Aphidomorpha</taxon>
        <taxon>Aphidoidea</taxon>
        <taxon>Aphididae</taxon>
        <taxon>Macrosiphini</taxon>
        <taxon>Macrosiphum</taxon>
    </lineage>
</organism>
<name>A0AAV0XAU6_9HEMI</name>
<dbReference type="InterPro" id="IPR016024">
    <property type="entry name" value="ARM-type_fold"/>
</dbReference>
<protein>
    <recommendedName>
        <fullName evidence="3">CCAAT-binding factor domain-containing protein</fullName>
    </recommendedName>
</protein>
<dbReference type="InterPro" id="IPR040155">
    <property type="entry name" value="CEBPZ/Mak21-like"/>
</dbReference>
<accession>A0AAV0XAU6</accession>
<reference evidence="4 5" key="1">
    <citation type="submission" date="2023-01" db="EMBL/GenBank/DDBJ databases">
        <authorList>
            <person name="Whitehead M."/>
        </authorList>
    </citation>
    <scope>NUCLEOTIDE SEQUENCE [LARGE SCALE GENOMIC DNA]</scope>
</reference>
<evidence type="ECO:0000256" key="2">
    <source>
        <dbReference type="SAM" id="MobiDB-lite"/>
    </source>
</evidence>
<evidence type="ECO:0000313" key="4">
    <source>
        <dbReference type="EMBL" id="CAI6365525.1"/>
    </source>
</evidence>
<dbReference type="Pfam" id="PF03914">
    <property type="entry name" value="CBF"/>
    <property type="match status" value="1"/>
</dbReference>
<evidence type="ECO:0000256" key="1">
    <source>
        <dbReference type="ARBA" id="ARBA00007797"/>
    </source>
</evidence>
<feature type="region of interest" description="Disordered" evidence="2">
    <location>
        <begin position="656"/>
        <end position="675"/>
    </location>
</feature>
<dbReference type="InterPro" id="IPR005612">
    <property type="entry name" value="CCAAT-binding_factor"/>
</dbReference>
<comment type="caution">
    <text evidence="4">The sequence shown here is derived from an EMBL/GenBank/DDBJ whole genome shotgun (WGS) entry which is preliminary data.</text>
</comment>
<feature type="compositionally biased region" description="Acidic residues" evidence="2">
    <location>
        <begin position="1"/>
        <end position="16"/>
    </location>
</feature>
<dbReference type="AlphaFoldDB" id="A0AAV0XAU6"/>
<evidence type="ECO:0000313" key="5">
    <source>
        <dbReference type="Proteomes" id="UP001160148"/>
    </source>
</evidence>
<proteinExistence type="inferred from homology"/>
<comment type="similarity">
    <text evidence="1">Belongs to the CBF/MAK21 family.</text>
</comment>
<dbReference type="Proteomes" id="UP001160148">
    <property type="component" value="Unassembled WGS sequence"/>
</dbReference>
<feature type="compositionally biased region" description="Basic residues" evidence="2">
    <location>
        <begin position="797"/>
        <end position="807"/>
    </location>
</feature>
<feature type="region of interest" description="Disordered" evidence="2">
    <location>
        <begin position="1"/>
        <end position="23"/>
    </location>
</feature>
<dbReference type="EMBL" id="CARXXK010000004">
    <property type="protein sequence ID" value="CAI6365525.1"/>
    <property type="molecule type" value="Genomic_DNA"/>
</dbReference>
<feature type="domain" description="CCAAT-binding factor" evidence="3">
    <location>
        <begin position="352"/>
        <end position="559"/>
    </location>
</feature>
<gene>
    <name evidence="4" type="ORF">MEUPH1_LOCUS20225</name>
</gene>
<dbReference type="PANTHER" id="PTHR12048:SF0">
    <property type="entry name" value="CCAAT_ENHANCER-BINDING PROTEIN ZETA"/>
    <property type="match status" value="1"/>
</dbReference>
<feature type="region of interest" description="Disordered" evidence="2">
    <location>
        <begin position="703"/>
        <end position="744"/>
    </location>
</feature>
<feature type="region of interest" description="Disordered" evidence="2">
    <location>
        <begin position="756"/>
        <end position="807"/>
    </location>
</feature>